<dbReference type="AlphaFoldDB" id="A0A1Y1IM76"/>
<organism evidence="1 2">
    <name type="scientific">Klebsormidium nitens</name>
    <name type="common">Green alga</name>
    <name type="synonym">Ulothrix nitens</name>
    <dbReference type="NCBI Taxonomy" id="105231"/>
    <lineage>
        <taxon>Eukaryota</taxon>
        <taxon>Viridiplantae</taxon>
        <taxon>Streptophyta</taxon>
        <taxon>Klebsormidiophyceae</taxon>
        <taxon>Klebsormidiales</taxon>
        <taxon>Klebsormidiaceae</taxon>
        <taxon>Klebsormidium</taxon>
    </lineage>
</organism>
<sequence length="284" mass="32412">MARTKVTQQDLEKVMNVDDWLTTTDRVRKSKNLQDAWAHGDTDCAFRINNITGIQRSRNANDWNYWGDMSQIQDDKGDDFGTYLNFKLEKKRVEIIFDQMPQVTAERSKVYNNTSIGSSDINYEYTETESTTVRKDVEISNRVSMTMEAGVEVGGFSVKISSTSEQTKATVDSTTRTVEKSDKVWGTVAAGKYLEVHTVKSVGEKRYRVKIPVVMEGWVGLCSANDQGTFVPYPLYDFVDEKRLTRWITFDMFVESTSYMVKTYTEPTNLSVSEEAVKKEFLSA</sequence>
<dbReference type="OMA" id="HRANDWN"/>
<keyword evidence="2" id="KW-1185">Reference proteome</keyword>
<dbReference type="Proteomes" id="UP000054558">
    <property type="component" value="Unassembled WGS sequence"/>
</dbReference>
<proteinExistence type="predicted"/>
<name>A0A1Y1IM76_KLENI</name>
<dbReference type="SUPFAM" id="SSF56973">
    <property type="entry name" value="Aerolisin/ETX pore-forming domain"/>
    <property type="match status" value="1"/>
</dbReference>
<dbReference type="OrthoDB" id="2940722at2759"/>
<dbReference type="Gene3D" id="2.170.15.10">
    <property type="entry name" value="Proaerolysin, chain A, domain 3"/>
    <property type="match status" value="1"/>
</dbReference>
<reference evidence="1 2" key="1">
    <citation type="journal article" date="2014" name="Nat. Commun.">
        <title>Klebsormidium flaccidum genome reveals primary factors for plant terrestrial adaptation.</title>
        <authorList>
            <person name="Hori K."/>
            <person name="Maruyama F."/>
            <person name="Fujisawa T."/>
            <person name="Togashi T."/>
            <person name="Yamamoto N."/>
            <person name="Seo M."/>
            <person name="Sato S."/>
            <person name="Yamada T."/>
            <person name="Mori H."/>
            <person name="Tajima N."/>
            <person name="Moriyama T."/>
            <person name="Ikeuchi M."/>
            <person name="Watanabe M."/>
            <person name="Wada H."/>
            <person name="Kobayashi K."/>
            <person name="Saito M."/>
            <person name="Masuda T."/>
            <person name="Sasaki-Sekimoto Y."/>
            <person name="Mashiguchi K."/>
            <person name="Awai K."/>
            <person name="Shimojima M."/>
            <person name="Masuda S."/>
            <person name="Iwai M."/>
            <person name="Nobusawa T."/>
            <person name="Narise T."/>
            <person name="Kondo S."/>
            <person name="Saito H."/>
            <person name="Sato R."/>
            <person name="Murakawa M."/>
            <person name="Ihara Y."/>
            <person name="Oshima-Yamada Y."/>
            <person name="Ohtaka K."/>
            <person name="Satoh M."/>
            <person name="Sonobe K."/>
            <person name="Ishii M."/>
            <person name="Ohtani R."/>
            <person name="Kanamori-Sato M."/>
            <person name="Honoki R."/>
            <person name="Miyazaki D."/>
            <person name="Mochizuki H."/>
            <person name="Umetsu J."/>
            <person name="Higashi K."/>
            <person name="Shibata D."/>
            <person name="Kamiya Y."/>
            <person name="Sato N."/>
            <person name="Nakamura Y."/>
            <person name="Tabata S."/>
            <person name="Ida S."/>
            <person name="Kurokawa K."/>
            <person name="Ohta H."/>
        </authorList>
    </citation>
    <scope>NUCLEOTIDE SEQUENCE [LARGE SCALE GENOMIC DNA]</scope>
    <source>
        <strain evidence="1 2">NIES-2285</strain>
    </source>
</reference>
<evidence type="ECO:0000313" key="1">
    <source>
        <dbReference type="EMBL" id="GAQ91232.1"/>
    </source>
</evidence>
<evidence type="ECO:0000313" key="2">
    <source>
        <dbReference type="Proteomes" id="UP000054558"/>
    </source>
</evidence>
<dbReference type="EMBL" id="DF237698">
    <property type="protein sequence ID" value="GAQ91232.1"/>
    <property type="molecule type" value="Genomic_DNA"/>
</dbReference>
<protein>
    <submittedName>
        <fullName evidence="1">Uncharacterized protein</fullName>
    </submittedName>
</protein>
<accession>A0A1Y1IM76</accession>
<gene>
    <name evidence="1" type="ORF">KFL_007490010</name>
</gene>